<gene>
    <name evidence="1" type="ORF">EI555_006425</name>
</gene>
<dbReference type="EMBL" id="RWIC01001616">
    <property type="protein sequence ID" value="TKC35109.1"/>
    <property type="molecule type" value="Genomic_DNA"/>
</dbReference>
<accession>A0A4U1EFY0</accession>
<evidence type="ECO:0000313" key="2">
    <source>
        <dbReference type="Proteomes" id="UP000308365"/>
    </source>
</evidence>
<name>A0A4U1EFY0_MONMO</name>
<feature type="non-terminal residue" evidence="1">
    <location>
        <position position="263"/>
    </location>
</feature>
<organism evidence="1 2">
    <name type="scientific">Monodon monoceros</name>
    <name type="common">Narwhal</name>
    <name type="synonym">Ceratodon monodon</name>
    <dbReference type="NCBI Taxonomy" id="40151"/>
    <lineage>
        <taxon>Eukaryota</taxon>
        <taxon>Metazoa</taxon>
        <taxon>Chordata</taxon>
        <taxon>Craniata</taxon>
        <taxon>Vertebrata</taxon>
        <taxon>Euteleostomi</taxon>
        <taxon>Mammalia</taxon>
        <taxon>Eutheria</taxon>
        <taxon>Laurasiatheria</taxon>
        <taxon>Artiodactyla</taxon>
        <taxon>Whippomorpha</taxon>
        <taxon>Cetacea</taxon>
        <taxon>Odontoceti</taxon>
        <taxon>Monodontidae</taxon>
        <taxon>Monodon</taxon>
    </lineage>
</organism>
<proteinExistence type="predicted"/>
<protein>
    <submittedName>
        <fullName evidence="1">Uncharacterized protein</fullName>
    </submittedName>
</protein>
<comment type="caution">
    <text evidence="1">The sequence shown here is derived from an EMBL/GenBank/DDBJ whole genome shotgun (WGS) entry which is preliminary data.</text>
</comment>
<evidence type="ECO:0000313" key="1">
    <source>
        <dbReference type="EMBL" id="TKC35109.1"/>
    </source>
</evidence>
<reference evidence="2" key="1">
    <citation type="journal article" date="2019" name="IScience">
        <title>Narwhal Genome Reveals Long-Term Low Genetic Diversity despite Current Large Abundance Size.</title>
        <authorList>
            <person name="Westbury M.V."/>
            <person name="Petersen B."/>
            <person name="Garde E."/>
            <person name="Heide-Jorgensen M.P."/>
            <person name="Lorenzen E.D."/>
        </authorList>
    </citation>
    <scope>NUCLEOTIDE SEQUENCE [LARGE SCALE GENOMIC DNA]</scope>
</reference>
<dbReference type="AlphaFoldDB" id="A0A4U1EFY0"/>
<dbReference type="Proteomes" id="UP000308365">
    <property type="component" value="Unassembled WGS sequence"/>
</dbReference>
<sequence>MWIQVCTIHGSQAHTIEVMCCKATIEELREHRPKPRSQHCYWYHCQLGMNVLQYEKQKTKITYHLRNTSLGLANGGCRGGQKYRRVVSLTTANGMCEAAKKRTTVIKKGRGKMVVGYETGHIGNTMIANIISWTYQDGHDGHCKHDLMIQCLLAGMQAAAHKARMHQKVALETQALVAALRPAISHGSQHTRGPQKTEEYNAFTYMYFNNILHIKKKMMEAIEDTNISQAFTEKLKRAPTDGLIGYKIPEDYVQIDNIFIEKP</sequence>